<feature type="compositionally biased region" description="Low complexity" evidence="1">
    <location>
        <begin position="207"/>
        <end position="216"/>
    </location>
</feature>
<protein>
    <submittedName>
        <fullName evidence="2">Uncharacterized protein</fullName>
    </submittedName>
</protein>
<feature type="region of interest" description="Disordered" evidence="1">
    <location>
        <begin position="176"/>
        <end position="216"/>
    </location>
</feature>
<dbReference type="AlphaFoldDB" id="A0A2Z6R4Z2"/>
<sequence>MNKDTKPFTMDKDVFKTSIYLAIEEFFIKDIITIFFKIIQDTSDTQDLKKFVIECLPDLDWSSTREQQQEYYGPARTSYSVEIFGLMLAMQRRVFDFTWEYALQDLNEKEASADSDDSLPDEKPTITASSSFTAANKSKLVVAQSASEEEMDISFTEEDQSAKKLLITNVDQPKLDSSTKIDKKKRKKKKSAKNQLNEANQVIQPILSSLSSTPPI</sequence>
<proteinExistence type="predicted"/>
<feature type="compositionally biased region" description="Polar residues" evidence="1">
    <location>
        <begin position="194"/>
        <end position="203"/>
    </location>
</feature>
<accession>A0A2Z6R4Z2</accession>
<evidence type="ECO:0000313" key="3">
    <source>
        <dbReference type="Proteomes" id="UP000247702"/>
    </source>
</evidence>
<evidence type="ECO:0000313" key="2">
    <source>
        <dbReference type="EMBL" id="GBB97140.1"/>
    </source>
</evidence>
<reference evidence="2 3" key="1">
    <citation type="submission" date="2017-11" db="EMBL/GenBank/DDBJ databases">
        <title>The genome of Rhizophagus clarus HR1 reveals common genetic basis of auxotrophy among arbuscular mycorrhizal fungi.</title>
        <authorList>
            <person name="Kobayashi Y."/>
        </authorList>
    </citation>
    <scope>NUCLEOTIDE SEQUENCE [LARGE SCALE GENOMIC DNA]</scope>
    <source>
        <strain evidence="2 3">HR1</strain>
    </source>
</reference>
<dbReference type="EMBL" id="BEXD01002142">
    <property type="protein sequence ID" value="GBB97140.1"/>
    <property type="molecule type" value="Genomic_DNA"/>
</dbReference>
<evidence type="ECO:0000256" key="1">
    <source>
        <dbReference type="SAM" id="MobiDB-lite"/>
    </source>
</evidence>
<keyword evidence="3" id="KW-1185">Reference proteome</keyword>
<organism evidence="2 3">
    <name type="scientific">Rhizophagus clarus</name>
    <dbReference type="NCBI Taxonomy" id="94130"/>
    <lineage>
        <taxon>Eukaryota</taxon>
        <taxon>Fungi</taxon>
        <taxon>Fungi incertae sedis</taxon>
        <taxon>Mucoromycota</taxon>
        <taxon>Glomeromycotina</taxon>
        <taxon>Glomeromycetes</taxon>
        <taxon>Glomerales</taxon>
        <taxon>Glomeraceae</taxon>
        <taxon>Rhizophagus</taxon>
    </lineage>
</organism>
<dbReference type="Proteomes" id="UP000247702">
    <property type="component" value="Unassembled WGS sequence"/>
</dbReference>
<comment type="caution">
    <text evidence="2">The sequence shown here is derived from an EMBL/GenBank/DDBJ whole genome shotgun (WGS) entry which is preliminary data.</text>
</comment>
<name>A0A2Z6R4Z2_9GLOM</name>
<feature type="compositionally biased region" description="Basic residues" evidence="1">
    <location>
        <begin position="182"/>
        <end position="192"/>
    </location>
</feature>
<gene>
    <name evidence="2" type="ORF">RclHR1_29260001</name>
</gene>